<comment type="caution">
    <text evidence="1">The sequence shown here is derived from an EMBL/GenBank/DDBJ whole genome shotgun (WGS) entry which is preliminary data.</text>
</comment>
<dbReference type="Gene3D" id="3.30.420.10">
    <property type="entry name" value="Ribonuclease H-like superfamily/Ribonuclease H"/>
    <property type="match status" value="1"/>
</dbReference>
<organism evidence="1 2">
    <name type="scientific">Protea cynaroides</name>
    <dbReference type="NCBI Taxonomy" id="273540"/>
    <lineage>
        <taxon>Eukaryota</taxon>
        <taxon>Viridiplantae</taxon>
        <taxon>Streptophyta</taxon>
        <taxon>Embryophyta</taxon>
        <taxon>Tracheophyta</taxon>
        <taxon>Spermatophyta</taxon>
        <taxon>Magnoliopsida</taxon>
        <taxon>Proteales</taxon>
        <taxon>Proteaceae</taxon>
        <taxon>Protea</taxon>
    </lineage>
</organism>
<dbReference type="AlphaFoldDB" id="A0A9Q0GUX3"/>
<gene>
    <name evidence="1" type="ORF">NE237_029970</name>
</gene>
<dbReference type="GO" id="GO:0003676">
    <property type="term" value="F:nucleic acid binding"/>
    <property type="evidence" value="ECO:0007669"/>
    <property type="project" value="InterPro"/>
</dbReference>
<dbReference type="InterPro" id="IPR036397">
    <property type="entry name" value="RNaseH_sf"/>
</dbReference>
<evidence type="ECO:0000313" key="2">
    <source>
        <dbReference type="Proteomes" id="UP001141806"/>
    </source>
</evidence>
<accession>A0A9Q0GUX3</accession>
<proteinExistence type="predicted"/>
<dbReference type="OrthoDB" id="1920326at2759"/>
<name>A0A9Q0GUX3_9MAGN</name>
<reference evidence="1" key="1">
    <citation type="journal article" date="2023" name="Plant J.">
        <title>The genome of the king protea, Protea cynaroides.</title>
        <authorList>
            <person name="Chang J."/>
            <person name="Duong T.A."/>
            <person name="Schoeman C."/>
            <person name="Ma X."/>
            <person name="Roodt D."/>
            <person name="Barker N."/>
            <person name="Li Z."/>
            <person name="Van de Peer Y."/>
            <person name="Mizrachi E."/>
        </authorList>
    </citation>
    <scope>NUCLEOTIDE SEQUENCE</scope>
    <source>
        <tissue evidence="1">Young leaves</tissue>
    </source>
</reference>
<evidence type="ECO:0000313" key="1">
    <source>
        <dbReference type="EMBL" id="KAJ4953138.1"/>
    </source>
</evidence>
<sequence>MTMSICPYEPPSREYNVNFLEDNIFCTFTSTGTGVCQWLSSIQNIHDHRLNNFIVGLDIEWRPNFGRGIDNPVAILQFCVSRRCLPSISHYFPQRPEQHLRWVGISTDVNNLIRDYGLSMFAGRISKAAQSGASESWVENAGDSPFPIISLPCSLPPPPNSPFSPILTVISLTVIVGYLLNQNHRT</sequence>
<protein>
    <submittedName>
        <fullName evidence="1">Uncharacterized protein</fullName>
    </submittedName>
</protein>
<dbReference type="Proteomes" id="UP001141806">
    <property type="component" value="Unassembled WGS sequence"/>
</dbReference>
<keyword evidence="2" id="KW-1185">Reference proteome</keyword>
<dbReference type="InterPro" id="IPR012337">
    <property type="entry name" value="RNaseH-like_sf"/>
</dbReference>
<dbReference type="EMBL" id="JAMYWD010000012">
    <property type="protein sequence ID" value="KAJ4953138.1"/>
    <property type="molecule type" value="Genomic_DNA"/>
</dbReference>
<dbReference type="SUPFAM" id="SSF53098">
    <property type="entry name" value="Ribonuclease H-like"/>
    <property type="match status" value="1"/>
</dbReference>